<dbReference type="KEGG" id="fpl:Ferp_0390"/>
<evidence type="ECO:0000313" key="5">
    <source>
        <dbReference type="EMBL" id="ADC64567.1"/>
    </source>
</evidence>
<dbReference type="eggNOG" id="arCOG01290">
    <property type="taxonomic scope" value="Archaea"/>
</dbReference>
<reference evidence="6" key="1">
    <citation type="submission" date="2010-02" db="EMBL/GenBank/DDBJ databases">
        <title>Complete sequence of Ferroglobus placidus DSM 10642.</title>
        <authorList>
            <consortium name="US DOE Joint Genome Institute"/>
            <person name="Lucas S."/>
            <person name="Copeland A."/>
            <person name="Lapidus A."/>
            <person name="Cheng J.-F."/>
            <person name="Bruce D."/>
            <person name="Goodwin L."/>
            <person name="Pitluck S."/>
            <person name="Saunders E."/>
            <person name="Brettin T."/>
            <person name="Detter J.C."/>
            <person name="Han C."/>
            <person name="Tapia R."/>
            <person name="Larimer F."/>
            <person name="Land M."/>
            <person name="Hauser L."/>
            <person name="Kyrpides N."/>
            <person name="Ivanova N."/>
            <person name="Holmes D."/>
            <person name="Lovley D."/>
            <person name="Kyrpides N."/>
            <person name="Anderson I.J."/>
            <person name="Woyke T."/>
        </authorList>
    </citation>
    <scope>NUCLEOTIDE SEQUENCE [LARGE SCALE GENOMIC DNA]</scope>
    <source>
        <strain evidence="6">DSM 10642 / AEDII12DO</strain>
    </source>
</reference>
<dbReference type="GO" id="GO:0046872">
    <property type="term" value="F:metal ion binding"/>
    <property type="evidence" value="ECO:0007669"/>
    <property type="project" value="UniProtKB-KW"/>
</dbReference>
<keyword evidence="1" id="KW-0479">Metal-binding</keyword>
<keyword evidence="3" id="KW-0411">Iron-sulfur</keyword>
<proteinExistence type="predicted"/>
<evidence type="ECO:0000256" key="1">
    <source>
        <dbReference type="ARBA" id="ARBA00022723"/>
    </source>
</evidence>
<dbReference type="GeneID" id="8777888"/>
<dbReference type="PaxDb" id="589924-Ferp_0390"/>
<dbReference type="OrthoDB" id="15538at2157"/>
<dbReference type="Gene3D" id="3.80.30.30">
    <property type="match status" value="1"/>
</dbReference>
<gene>
    <name evidence="5" type="ordered locus">Ferp_0390</name>
</gene>
<dbReference type="Pfam" id="PF04055">
    <property type="entry name" value="Radical_SAM"/>
    <property type="match status" value="1"/>
</dbReference>
<dbReference type="InterPro" id="IPR040086">
    <property type="entry name" value="MJ0683-like"/>
</dbReference>
<dbReference type="Proteomes" id="UP000002613">
    <property type="component" value="Chromosome"/>
</dbReference>
<dbReference type="RefSeq" id="WP_012964914.1">
    <property type="nucleotide sequence ID" value="NC_013849.1"/>
</dbReference>
<name>D3S2N7_FERPA</name>
<feature type="domain" description="Radical SAM core" evidence="4">
    <location>
        <begin position="22"/>
        <end position="196"/>
    </location>
</feature>
<dbReference type="HOGENOM" id="CLU_736976_0_0_2"/>
<organism evidence="5 6">
    <name type="scientific">Ferroglobus placidus (strain DSM 10642 / AEDII12DO)</name>
    <dbReference type="NCBI Taxonomy" id="589924"/>
    <lineage>
        <taxon>Archaea</taxon>
        <taxon>Methanobacteriati</taxon>
        <taxon>Methanobacteriota</taxon>
        <taxon>Archaeoglobi</taxon>
        <taxon>Archaeoglobales</taxon>
        <taxon>Archaeoglobaceae</taxon>
        <taxon>Ferroglobus</taxon>
    </lineage>
</organism>
<evidence type="ECO:0000256" key="2">
    <source>
        <dbReference type="ARBA" id="ARBA00023004"/>
    </source>
</evidence>
<keyword evidence="6" id="KW-1185">Reference proteome</keyword>
<sequence length="366" mass="42958">MELAINPSKIISTLCYSIFRLEPYTSCSFSCSYCYARWYREERLGVNRKVVGIFSKVARKLDRRIAFRLATLSDPLQDLEEKAKLSLKLMRIAEENEVPIVLNTKSDRISKNPWREQINRMAKNNLIVVQVSISSLKNFEFEKKAPKAEKRLEALSSIEAPRIVRLQPFLPNYSFDEAEEFVEKLKDYGVDQLTVEMLRIVKSELSAYKKYWDRWNDYSFEGDLIKAEAPEKLEELSNACKKYGIDFALCKEGLFNLETANCCGFHYLDAEIRPTLREVYRELLKRKKIRFEELNEIFKDYLFGEKLNSLPRLVRKALKYHEKTLIRNLKKKEVVERLTPLVKVEDNALILSKYAQSIQREDSNTV</sequence>
<dbReference type="EMBL" id="CP001899">
    <property type="protein sequence ID" value="ADC64567.1"/>
    <property type="molecule type" value="Genomic_DNA"/>
</dbReference>
<dbReference type="STRING" id="589924.Ferp_0390"/>
<dbReference type="GO" id="GO:0051536">
    <property type="term" value="F:iron-sulfur cluster binding"/>
    <property type="evidence" value="ECO:0007669"/>
    <property type="project" value="UniProtKB-KW"/>
</dbReference>
<dbReference type="GO" id="GO:0003824">
    <property type="term" value="F:catalytic activity"/>
    <property type="evidence" value="ECO:0007669"/>
    <property type="project" value="InterPro"/>
</dbReference>
<dbReference type="InterPro" id="IPR058240">
    <property type="entry name" value="rSAM_sf"/>
</dbReference>
<dbReference type="InterPro" id="IPR007197">
    <property type="entry name" value="rSAM"/>
</dbReference>
<dbReference type="SFLD" id="SFLDS00029">
    <property type="entry name" value="Radical_SAM"/>
    <property type="match status" value="1"/>
</dbReference>
<reference evidence="5 6" key="2">
    <citation type="journal article" date="2011" name="Stand. Genomic Sci.">
        <title>Complete genome sequence of Ferroglobus placidus AEDII12DO.</title>
        <authorList>
            <person name="Anderson I."/>
            <person name="Risso C."/>
            <person name="Holmes D."/>
            <person name="Lucas S."/>
            <person name="Copeland A."/>
            <person name="Lapidus A."/>
            <person name="Cheng J.F."/>
            <person name="Bruce D."/>
            <person name="Goodwin L."/>
            <person name="Pitluck S."/>
            <person name="Saunders E."/>
            <person name="Brettin T."/>
            <person name="Detter J.C."/>
            <person name="Han C."/>
            <person name="Tapia R."/>
            <person name="Larimer F."/>
            <person name="Land M."/>
            <person name="Hauser L."/>
            <person name="Woyke T."/>
            <person name="Lovley D."/>
            <person name="Kyrpides N."/>
            <person name="Ivanova N."/>
        </authorList>
    </citation>
    <scope>NUCLEOTIDE SEQUENCE [LARGE SCALE GENOMIC DNA]</scope>
    <source>
        <strain evidence="6">DSM 10642 / AEDII12DO</strain>
    </source>
</reference>
<dbReference type="SFLD" id="SFLDG01084">
    <property type="entry name" value="Uncharacterised_Radical_SAM_Su"/>
    <property type="match status" value="1"/>
</dbReference>
<protein>
    <submittedName>
        <fullName evidence="5">Radical SAM domain protein</fullName>
    </submittedName>
</protein>
<dbReference type="PANTHER" id="PTHR43432:SF3">
    <property type="entry name" value="SLR0285 PROTEIN"/>
    <property type="match status" value="1"/>
</dbReference>
<evidence type="ECO:0000256" key="3">
    <source>
        <dbReference type="ARBA" id="ARBA00023014"/>
    </source>
</evidence>
<dbReference type="SUPFAM" id="SSF102114">
    <property type="entry name" value="Radical SAM enzymes"/>
    <property type="match status" value="1"/>
</dbReference>
<evidence type="ECO:0000313" key="6">
    <source>
        <dbReference type="Proteomes" id="UP000002613"/>
    </source>
</evidence>
<dbReference type="PANTHER" id="PTHR43432">
    <property type="entry name" value="SLR0285 PROTEIN"/>
    <property type="match status" value="1"/>
</dbReference>
<accession>D3S2N7</accession>
<evidence type="ECO:0000259" key="4">
    <source>
        <dbReference type="Pfam" id="PF04055"/>
    </source>
</evidence>
<dbReference type="AlphaFoldDB" id="D3S2N7"/>
<keyword evidence="2" id="KW-0408">Iron</keyword>